<evidence type="ECO:0000313" key="4">
    <source>
        <dbReference type="EMBL" id="KRF80467.1"/>
    </source>
</evidence>
<dbReference type="EMBL" id="CH940648">
    <property type="protein sequence ID" value="KRF80466.1"/>
    <property type="molecule type" value="Genomic_DNA"/>
</dbReference>
<feature type="compositionally biased region" description="Low complexity" evidence="1">
    <location>
        <begin position="45"/>
        <end position="56"/>
    </location>
</feature>
<name>B4LN20_DROVI</name>
<protein>
    <submittedName>
        <fullName evidence="2">Uncharacterized protein, isoform A</fullName>
    </submittedName>
    <submittedName>
        <fullName evidence="3">Uncharacterized protein, isoform B</fullName>
    </submittedName>
    <submittedName>
        <fullName evidence="4">Uncharacterized protein, isoform C</fullName>
    </submittedName>
</protein>
<sequence length="144" mass="16150">MQYLNYALQTSTRLLTSQSHSQSQSQSQTSHNQQQLRQRQRQRHSQTAAIEAAAAASTPIEEQIAHACCSRGAQLLRLRQQELIKRRALELEDQLNANDASWDSDPCSSEAEEGAVGGGQQKQEQDQEQDQEEENSNESCQPVQ</sequence>
<feature type="region of interest" description="Disordered" evidence="1">
    <location>
        <begin position="93"/>
        <end position="144"/>
    </location>
</feature>
<feature type="region of interest" description="Disordered" evidence="1">
    <location>
        <begin position="14"/>
        <end position="57"/>
    </location>
</feature>
<organism evidence="2 5">
    <name type="scientific">Drosophila virilis</name>
    <name type="common">Fruit fly</name>
    <dbReference type="NCBI Taxonomy" id="7244"/>
    <lineage>
        <taxon>Eukaryota</taxon>
        <taxon>Metazoa</taxon>
        <taxon>Ecdysozoa</taxon>
        <taxon>Arthropoda</taxon>
        <taxon>Hexapoda</taxon>
        <taxon>Insecta</taxon>
        <taxon>Pterygota</taxon>
        <taxon>Neoptera</taxon>
        <taxon>Endopterygota</taxon>
        <taxon>Diptera</taxon>
        <taxon>Brachycera</taxon>
        <taxon>Muscomorpha</taxon>
        <taxon>Ephydroidea</taxon>
        <taxon>Drosophilidae</taxon>
        <taxon>Drosophila</taxon>
    </lineage>
</organism>
<dbReference type="OrthoDB" id="7857707at2759"/>
<dbReference type="EMBL" id="CH940648">
    <property type="protein sequence ID" value="EDW62135.1"/>
    <property type="molecule type" value="Genomic_DNA"/>
</dbReference>
<reference evidence="2 5" key="1">
    <citation type="journal article" date="2007" name="Nature">
        <title>Evolution of genes and genomes on the Drosophila phylogeny.</title>
        <authorList>
            <consortium name="Drosophila 12 Genomes Consortium"/>
            <person name="Clark A.G."/>
            <person name="Eisen M.B."/>
            <person name="Smith D.R."/>
            <person name="Bergman C.M."/>
            <person name="Oliver B."/>
            <person name="Markow T.A."/>
            <person name="Kaufman T.C."/>
            <person name="Kellis M."/>
            <person name="Gelbart W."/>
            <person name="Iyer V.N."/>
            <person name="Pollard D.A."/>
            <person name="Sackton T.B."/>
            <person name="Larracuente A.M."/>
            <person name="Singh N.D."/>
            <person name="Abad J.P."/>
            <person name="Abt D.N."/>
            <person name="Adryan B."/>
            <person name="Aguade M."/>
            <person name="Akashi H."/>
            <person name="Anderson W.W."/>
            <person name="Aquadro C.F."/>
            <person name="Ardell D.H."/>
            <person name="Arguello R."/>
            <person name="Artieri C.G."/>
            <person name="Barbash D.A."/>
            <person name="Barker D."/>
            <person name="Barsanti P."/>
            <person name="Batterham P."/>
            <person name="Batzoglou S."/>
            <person name="Begun D."/>
            <person name="Bhutkar A."/>
            <person name="Blanco E."/>
            <person name="Bosak S.A."/>
            <person name="Bradley R.K."/>
            <person name="Brand A.D."/>
            <person name="Brent M.R."/>
            <person name="Brooks A.N."/>
            <person name="Brown R.H."/>
            <person name="Butlin R.K."/>
            <person name="Caggese C."/>
            <person name="Calvi B.R."/>
            <person name="Bernardo de Carvalho A."/>
            <person name="Caspi A."/>
            <person name="Castrezana S."/>
            <person name="Celniker S.E."/>
            <person name="Chang J.L."/>
            <person name="Chapple C."/>
            <person name="Chatterji S."/>
            <person name="Chinwalla A."/>
            <person name="Civetta A."/>
            <person name="Clifton S.W."/>
            <person name="Comeron J.M."/>
            <person name="Costello J.C."/>
            <person name="Coyne J.A."/>
            <person name="Daub J."/>
            <person name="David R.G."/>
            <person name="Delcher A.L."/>
            <person name="Delehaunty K."/>
            <person name="Do C.B."/>
            <person name="Ebling H."/>
            <person name="Edwards K."/>
            <person name="Eickbush T."/>
            <person name="Evans J.D."/>
            <person name="Filipski A."/>
            <person name="Findeiss S."/>
            <person name="Freyhult E."/>
            <person name="Fulton L."/>
            <person name="Fulton R."/>
            <person name="Garcia A.C."/>
            <person name="Gardiner A."/>
            <person name="Garfield D.A."/>
            <person name="Garvin B.E."/>
            <person name="Gibson G."/>
            <person name="Gilbert D."/>
            <person name="Gnerre S."/>
            <person name="Godfrey J."/>
            <person name="Good R."/>
            <person name="Gotea V."/>
            <person name="Gravely B."/>
            <person name="Greenberg A.J."/>
            <person name="Griffiths-Jones S."/>
            <person name="Gross S."/>
            <person name="Guigo R."/>
            <person name="Gustafson E.A."/>
            <person name="Haerty W."/>
            <person name="Hahn M.W."/>
            <person name="Halligan D.L."/>
            <person name="Halpern A.L."/>
            <person name="Halter G.M."/>
            <person name="Han M.V."/>
            <person name="Heger A."/>
            <person name="Hillier L."/>
            <person name="Hinrichs A.S."/>
            <person name="Holmes I."/>
            <person name="Hoskins R.A."/>
            <person name="Hubisz M.J."/>
            <person name="Hultmark D."/>
            <person name="Huntley M.A."/>
            <person name="Jaffe D.B."/>
            <person name="Jagadeeshan S."/>
            <person name="Jeck W.R."/>
            <person name="Johnson J."/>
            <person name="Jones C.D."/>
            <person name="Jordan W.C."/>
            <person name="Karpen G.H."/>
            <person name="Kataoka E."/>
            <person name="Keightley P.D."/>
            <person name="Kheradpour P."/>
            <person name="Kirkness E.F."/>
            <person name="Koerich L.B."/>
            <person name="Kristiansen K."/>
            <person name="Kudrna D."/>
            <person name="Kulathinal R.J."/>
            <person name="Kumar S."/>
            <person name="Kwok R."/>
            <person name="Lander E."/>
            <person name="Langley C.H."/>
            <person name="Lapoint R."/>
            <person name="Lazzaro B.P."/>
            <person name="Lee S.J."/>
            <person name="Levesque L."/>
            <person name="Li R."/>
            <person name="Lin C.F."/>
            <person name="Lin M.F."/>
            <person name="Lindblad-Toh K."/>
            <person name="Llopart A."/>
            <person name="Long M."/>
            <person name="Low L."/>
            <person name="Lozovsky E."/>
            <person name="Lu J."/>
            <person name="Luo M."/>
            <person name="Machado C.A."/>
            <person name="Makalowski W."/>
            <person name="Marzo M."/>
            <person name="Matsuda M."/>
            <person name="Matzkin L."/>
            <person name="McAllister B."/>
            <person name="McBride C.S."/>
            <person name="McKernan B."/>
            <person name="McKernan K."/>
            <person name="Mendez-Lago M."/>
            <person name="Minx P."/>
            <person name="Mollenhauer M.U."/>
            <person name="Montooth K."/>
            <person name="Mount S.M."/>
            <person name="Mu X."/>
            <person name="Myers E."/>
            <person name="Negre B."/>
            <person name="Newfeld S."/>
            <person name="Nielsen R."/>
            <person name="Noor M.A."/>
            <person name="O'Grady P."/>
            <person name="Pachter L."/>
            <person name="Papaceit M."/>
            <person name="Parisi M.J."/>
            <person name="Parisi M."/>
            <person name="Parts L."/>
            <person name="Pedersen J.S."/>
            <person name="Pesole G."/>
            <person name="Phillippy A.M."/>
            <person name="Ponting C.P."/>
            <person name="Pop M."/>
            <person name="Porcelli D."/>
            <person name="Powell J.R."/>
            <person name="Prohaska S."/>
            <person name="Pruitt K."/>
            <person name="Puig M."/>
            <person name="Quesneville H."/>
            <person name="Ram K.R."/>
            <person name="Rand D."/>
            <person name="Rasmussen M.D."/>
            <person name="Reed L.K."/>
            <person name="Reenan R."/>
            <person name="Reily A."/>
            <person name="Remington K.A."/>
            <person name="Rieger T.T."/>
            <person name="Ritchie M.G."/>
            <person name="Robin C."/>
            <person name="Rogers Y.H."/>
            <person name="Rohde C."/>
            <person name="Rozas J."/>
            <person name="Rubenfield M.J."/>
            <person name="Ruiz A."/>
            <person name="Russo S."/>
            <person name="Salzberg S.L."/>
            <person name="Sanchez-Gracia A."/>
            <person name="Saranga D.J."/>
            <person name="Sato H."/>
            <person name="Schaeffer S.W."/>
            <person name="Schatz M.C."/>
            <person name="Schlenke T."/>
            <person name="Schwartz R."/>
            <person name="Segarra C."/>
            <person name="Singh R.S."/>
            <person name="Sirot L."/>
            <person name="Sirota M."/>
            <person name="Sisneros N.B."/>
            <person name="Smith C.D."/>
            <person name="Smith T.F."/>
            <person name="Spieth J."/>
            <person name="Stage D.E."/>
            <person name="Stark A."/>
            <person name="Stephan W."/>
            <person name="Strausberg R.L."/>
            <person name="Strempel S."/>
            <person name="Sturgill D."/>
            <person name="Sutton G."/>
            <person name="Sutton G.G."/>
            <person name="Tao W."/>
            <person name="Teichmann S."/>
            <person name="Tobari Y.N."/>
            <person name="Tomimura Y."/>
            <person name="Tsolas J.M."/>
            <person name="Valente V.L."/>
            <person name="Venter E."/>
            <person name="Venter J.C."/>
            <person name="Vicario S."/>
            <person name="Vieira F.G."/>
            <person name="Vilella A.J."/>
            <person name="Villasante A."/>
            <person name="Walenz B."/>
            <person name="Wang J."/>
            <person name="Wasserman M."/>
            <person name="Watts T."/>
            <person name="Wilson D."/>
            <person name="Wilson R.K."/>
            <person name="Wing R.A."/>
            <person name="Wolfner M.F."/>
            <person name="Wong A."/>
            <person name="Wong G.K."/>
            <person name="Wu C.I."/>
            <person name="Wu G."/>
            <person name="Yamamoto D."/>
            <person name="Yang H.P."/>
            <person name="Yang S.P."/>
            <person name="Yorke J.A."/>
            <person name="Yoshida K."/>
            <person name="Zdobnov E."/>
            <person name="Zhang P."/>
            <person name="Zhang Y."/>
            <person name="Zimin A.V."/>
            <person name="Baldwin J."/>
            <person name="Abdouelleil A."/>
            <person name="Abdulkadir J."/>
            <person name="Abebe A."/>
            <person name="Abera B."/>
            <person name="Abreu J."/>
            <person name="Acer S.C."/>
            <person name="Aftuck L."/>
            <person name="Alexander A."/>
            <person name="An P."/>
            <person name="Anderson E."/>
            <person name="Anderson S."/>
            <person name="Arachi H."/>
            <person name="Azer M."/>
            <person name="Bachantsang P."/>
            <person name="Barry A."/>
            <person name="Bayul T."/>
            <person name="Berlin A."/>
            <person name="Bessette D."/>
            <person name="Bloom T."/>
            <person name="Blye J."/>
            <person name="Boguslavskiy L."/>
            <person name="Bonnet C."/>
            <person name="Boukhgalter B."/>
            <person name="Bourzgui I."/>
            <person name="Brown A."/>
            <person name="Cahill P."/>
            <person name="Channer S."/>
            <person name="Cheshatsang Y."/>
            <person name="Chuda L."/>
            <person name="Citroen M."/>
            <person name="Collymore A."/>
            <person name="Cooke P."/>
            <person name="Costello M."/>
            <person name="D'Aco K."/>
            <person name="Daza R."/>
            <person name="De Haan G."/>
            <person name="DeGray S."/>
            <person name="DeMaso C."/>
            <person name="Dhargay N."/>
            <person name="Dooley K."/>
            <person name="Dooley E."/>
            <person name="Doricent M."/>
            <person name="Dorje P."/>
            <person name="Dorjee K."/>
            <person name="Dupes A."/>
            <person name="Elong R."/>
            <person name="Falk J."/>
            <person name="Farina A."/>
            <person name="Faro S."/>
            <person name="Ferguson D."/>
            <person name="Fisher S."/>
            <person name="Foley C.D."/>
            <person name="Franke A."/>
            <person name="Friedrich D."/>
            <person name="Gadbois L."/>
            <person name="Gearin G."/>
            <person name="Gearin C.R."/>
            <person name="Giannoukos G."/>
            <person name="Goode T."/>
            <person name="Graham J."/>
            <person name="Grandbois E."/>
            <person name="Grewal S."/>
            <person name="Gyaltsen K."/>
            <person name="Hafez N."/>
            <person name="Hagos B."/>
            <person name="Hall J."/>
            <person name="Henson C."/>
            <person name="Hollinger A."/>
            <person name="Honan T."/>
            <person name="Huard M.D."/>
            <person name="Hughes L."/>
            <person name="Hurhula B."/>
            <person name="Husby M.E."/>
            <person name="Kamat A."/>
            <person name="Kanga B."/>
            <person name="Kashin S."/>
            <person name="Khazanovich D."/>
            <person name="Kisner P."/>
            <person name="Lance K."/>
            <person name="Lara M."/>
            <person name="Lee W."/>
            <person name="Lennon N."/>
            <person name="Letendre F."/>
            <person name="LeVine R."/>
            <person name="Lipovsky A."/>
            <person name="Liu X."/>
            <person name="Liu J."/>
            <person name="Liu S."/>
            <person name="Lokyitsang T."/>
            <person name="Lokyitsang Y."/>
            <person name="Lubonja R."/>
            <person name="Lui A."/>
            <person name="MacDonald P."/>
            <person name="Magnisalis V."/>
            <person name="Maru K."/>
            <person name="Matthews C."/>
            <person name="McCusker W."/>
            <person name="McDonough S."/>
            <person name="Mehta T."/>
            <person name="Meldrim J."/>
            <person name="Meneus L."/>
            <person name="Mihai O."/>
            <person name="Mihalev A."/>
            <person name="Mihova T."/>
            <person name="Mittelman R."/>
            <person name="Mlenga V."/>
            <person name="Montmayeur A."/>
            <person name="Mulrain L."/>
            <person name="Navidi A."/>
            <person name="Naylor J."/>
            <person name="Negash T."/>
            <person name="Nguyen T."/>
            <person name="Nguyen N."/>
            <person name="Nicol R."/>
            <person name="Norbu C."/>
            <person name="Norbu N."/>
            <person name="Novod N."/>
            <person name="O'Neill B."/>
            <person name="Osman S."/>
            <person name="Markiewicz E."/>
            <person name="Oyono O.L."/>
            <person name="Patti C."/>
            <person name="Phunkhang P."/>
            <person name="Pierre F."/>
            <person name="Priest M."/>
            <person name="Raghuraman S."/>
            <person name="Rege F."/>
            <person name="Reyes R."/>
            <person name="Rise C."/>
            <person name="Rogov P."/>
            <person name="Ross K."/>
            <person name="Ryan E."/>
            <person name="Settipalli S."/>
            <person name="Shea T."/>
            <person name="Sherpa N."/>
            <person name="Shi L."/>
            <person name="Shih D."/>
            <person name="Sparrow T."/>
            <person name="Spaulding J."/>
            <person name="Stalker J."/>
            <person name="Stange-Thomann N."/>
            <person name="Stavropoulos S."/>
            <person name="Stone C."/>
            <person name="Strader C."/>
            <person name="Tesfaye S."/>
            <person name="Thomson T."/>
            <person name="Thoulutsang Y."/>
            <person name="Thoulutsang D."/>
            <person name="Topham K."/>
            <person name="Topping I."/>
            <person name="Tsamla T."/>
            <person name="Vassiliev H."/>
            <person name="Vo A."/>
            <person name="Wangchuk T."/>
            <person name="Wangdi T."/>
            <person name="Weiand M."/>
            <person name="Wilkinson J."/>
            <person name="Wilson A."/>
            <person name="Yadav S."/>
            <person name="Young G."/>
            <person name="Yu Q."/>
            <person name="Zembek L."/>
            <person name="Zhong D."/>
            <person name="Zimmer A."/>
            <person name="Zwirko Z."/>
            <person name="Jaffe D.B."/>
            <person name="Alvarez P."/>
            <person name="Brockman W."/>
            <person name="Butler J."/>
            <person name="Chin C."/>
            <person name="Gnerre S."/>
            <person name="Grabherr M."/>
            <person name="Kleber M."/>
            <person name="Mauceli E."/>
            <person name="MacCallum I."/>
        </authorList>
    </citation>
    <scope>NUCLEOTIDE SEQUENCE [LARGE SCALE GENOMIC DNA]</scope>
    <source>
        <strain evidence="2">TSC#15010-1051.87</strain>
        <strain evidence="5">Tucson 15010-1051.87</strain>
    </source>
</reference>
<dbReference type="AlphaFoldDB" id="B4LN20"/>
<dbReference type="InParanoid" id="B4LN20"/>
<dbReference type="HOGENOM" id="CLU_2087308_0_0_1"/>
<proteinExistence type="predicted"/>
<evidence type="ECO:0000256" key="1">
    <source>
        <dbReference type="SAM" id="MobiDB-lite"/>
    </source>
</evidence>
<dbReference type="EMBL" id="CH940648">
    <property type="protein sequence ID" value="KRF80467.1"/>
    <property type="molecule type" value="Genomic_DNA"/>
</dbReference>
<dbReference type="KEGG" id="dvi:6627027"/>
<evidence type="ECO:0000313" key="2">
    <source>
        <dbReference type="EMBL" id="EDW62135.1"/>
    </source>
</evidence>
<feature type="compositionally biased region" description="Low complexity" evidence="1">
    <location>
        <begin position="14"/>
        <end position="37"/>
    </location>
</feature>
<reference evidence="2" key="3">
    <citation type="submission" date="2008-06" db="EMBL/GenBank/DDBJ databases">
        <authorList>
            <consortium name="FlyBase"/>
        </authorList>
    </citation>
    <scope>NUCLEOTIDE SEQUENCE</scope>
    <source>
        <strain evidence="2">TSC#15010-1051.87</strain>
    </source>
</reference>
<reference evidence="2" key="2">
    <citation type="journal article" date="2008" name="Bioinformatics">
        <title>Assembly reconciliation.</title>
        <authorList>
            <person name="Zimin A.V."/>
            <person name="Smith D.R."/>
            <person name="Sutton G."/>
            <person name="Yorke J.A."/>
        </authorList>
    </citation>
    <scope>NUCLEOTIDE SEQUENCE</scope>
    <source>
        <strain evidence="2">TSC#15010-1051.87</strain>
    </source>
</reference>
<dbReference type="OMA" id="NANDASW"/>
<evidence type="ECO:0000313" key="5">
    <source>
        <dbReference type="Proteomes" id="UP000008792"/>
    </source>
</evidence>
<accession>B4LN20</accession>
<evidence type="ECO:0000313" key="3">
    <source>
        <dbReference type="EMBL" id="KRF80466.1"/>
    </source>
</evidence>
<feature type="compositionally biased region" description="Acidic residues" evidence="1">
    <location>
        <begin position="126"/>
        <end position="136"/>
    </location>
</feature>
<dbReference type="eggNOG" id="ENOG502T99J">
    <property type="taxonomic scope" value="Eukaryota"/>
</dbReference>
<dbReference type="Proteomes" id="UP000008792">
    <property type="component" value="Unassembled WGS sequence"/>
</dbReference>
<keyword evidence="5" id="KW-1185">Reference proteome</keyword>
<gene>
    <name evidence="2" type="primary">Dvir\GJ19919</name>
    <name evidence="2" type="ORF">Dvir_GJ19919</name>
</gene>